<accession>A0A0R1LEL5</accession>
<dbReference type="Proteomes" id="UP000051955">
    <property type="component" value="Unassembled WGS sequence"/>
</dbReference>
<dbReference type="PATRIC" id="fig|1423715.3.peg.214"/>
<dbReference type="EMBL" id="AZDV01000026">
    <property type="protein sequence ID" value="KRK94246.1"/>
    <property type="molecule type" value="Genomic_DNA"/>
</dbReference>
<keyword evidence="2" id="KW-1185">Reference proteome</keyword>
<dbReference type="AlphaFoldDB" id="A0A0R1LEL5"/>
<proteinExistence type="predicted"/>
<dbReference type="STRING" id="1423715.FD25_GL000199"/>
<gene>
    <name evidence="1" type="ORF">FD25_GL000199</name>
</gene>
<reference evidence="1 2" key="1">
    <citation type="journal article" date="2015" name="Genome Announc.">
        <title>Expanding the biotechnology potential of lactobacilli through comparative genomics of 213 strains and associated genera.</title>
        <authorList>
            <person name="Sun Z."/>
            <person name="Harris H.M."/>
            <person name="McCann A."/>
            <person name="Guo C."/>
            <person name="Argimon S."/>
            <person name="Zhang W."/>
            <person name="Yang X."/>
            <person name="Jeffery I.B."/>
            <person name="Cooney J.C."/>
            <person name="Kagawa T.F."/>
            <person name="Liu W."/>
            <person name="Song Y."/>
            <person name="Salvetti E."/>
            <person name="Wrobel A."/>
            <person name="Rasinkangas P."/>
            <person name="Parkhill J."/>
            <person name="Rea M.C."/>
            <person name="O'Sullivan O."/>
            <person name="Ritari J."/>
            <person name="Douillard F.P."/>
            <person name="Paul Ross R."/>
            <person name="Yang R."/>
            <person name="Briner A.E."/>
            <person name="Felis G.E."/>
            <person name="de Vos W.M."/>
            <person name="Barrangou R."/>
            <person name="Klaenhammer T.R."/>
            <person name="Caufield P.W."/>
            <person name="Cui Y."/>
            <person name="Zhang H."/>
            <person name="O'Toole P.W."/>
        </authorList>
    </citation>
    <scope>NUCLEOTIDE SEQUENCE [LARGE SCALE GENOMIC DNA]</scope>
    <source>
        <strain evidence="1 2">DSM 19394</strain>
    </source>
</reference>
<comment type="caution">
    <text evidence="1">The sequence shown here is derived from an EMBL/GenBank/DDBJ whole genome shotgun (WGS) entry which is preliminary data.</text>
</comment>
<organism evidence="1 2">
    <name type="scientific">Levilactobacillus acidifarinae DSM 19394 = JCM 15949</name>
    <dbReference type="NCBI Taxonomy" id="1423715"/>
    <lineage>
        <taxon>Bacteria</taxon>
        <taxon>Bacillati</taxon>
        <taxon>Bacillota</taxon>
        <taxon>Bacilli</taxon>
        <taxon>Lactobacillales</taxon>
        <taxon>Lactobacillaceae</taxon>
        <taxon>Levilactobacillus</taxon>
    </lineage>
</organism>
<evidence type="ECO:0000313" key="1">
    <source>
        <dbReference type="EMBL" id="KRK94246.1"/>
    </source>
</evidence>
<protein>
    <submittedName>
        <fullName evidence="1">Uncharacterized protein</fullName>
    </submittedName>
</protein>
<evidence type="ECO:0000313" key="2">
    <source>
        <dbReference type="Proteomes" id="UP000051955"/>
    </source>
</evidence>
<name>A0A0R1LEL5_9LACO</name>
<sequence length="100" mass="10770">MDGKDDEGNVITNWADAVPVKVNAQPAGGQVNAAIYGEELAYMKRLLYQGDTIVEGQNENDGICLNVPAVANPDYTITAILTYSDHVNVMIKRVVSDDGD</sequence>